<dbReference type="NCBIfam" id="TIGR02325">
    <property type="entry name" value="C_P_lyase_phnF"/>
    <property type="match status" value="1"/>
</dbReference>
<dbReference type="Proteomes" id="UP001548832">
    <property type="component" value="Unassembled WGS sequence"/>
</dbReference>
<dbReference type="InterPro" id="IPR050679">
    <property type="entry name" value="Bact_HTH_transcr_reg"/>
</dbReference>
<dbReference type="Gene3D" id="1.10.10.10">
    <property type="entry name" value="Winged helix-like DNA-binding domain superfamily/Winged helix DNA-binding domain"/>
    <property type="match status" value="1"/>
</dbReference>
<dbReference type="SUPFAM" id="SSF46785">
    <property type="entry name" value="Winged helix' DNA-binding domain"/>
    <property type="match status" value="1"/>
</dbReference>
<feature type="domain" description="HTH gntR-type" evidence="4">
    <location>
        <begin position="7"/>
        <end position="75"/>
    </location>
</feature>
<dbReference type="InterPro" id="IPR028978">
    <property type="entry name" value="Chorismate_lyase_/UTRA_dom_sf"/>
</dbReference>
<dbReference type="SMART" id="SM00345">
    <property type="entry name" value="HTH_GNTR"/>
    <property type="match status" value="1"/>
</dbReference>
<dbReference type="Gene3D" id="3.40.1410.10">
    <property type="entry name" value="Chorismate lyase-like"/>
    <property type="match status" value="1"/>
</dbReference>
<sequence length="254" mass="28873">MQNKLPHGQWQQVEEELAADIAAGRFADDNRLPKETELMARFGVGRHSIRRAMQQLQNRGLVQVEQGKGTFARDARLDYRLSERTRFSQNLLEQGREPLGQAIKEEAIPAPRRVSEALRLPPNEPVYHIVRLGFADEDPIGLSNAYFPVRRFPGFDKARRNGSSVSVILAEYGVTDYIRLRTDIIVRLPTREEARHLRQSETQPIVLLKKVDVDMKGTPISYSESIWPSERVQFSIDNTSQLLSVLAEAANAKE</sequence>
<evidence type="ECO:0000259" key="4">
    <source>
        <dbReference type="PROSITE" id="PS50949"/>
    </source>
</evidence>
<dbReference type="PRINTS" id="PR00035">
    <property type="entry name" value="HTHGNTR"/>
</dbReference>
<comment type="caution">
    <text evidence="5">The sequence shown here is derived from an EMBL/GenBank/DDBJ whole genome shotgun (WGS) entry which is preliminary data.</text>
</comment>
<dbReference type="CDD" id="cd07377">
    <property type="entry name" value="WHTH_GntR"/>
    <property type="match status" value="1"/>
</dbReference>
<accession>A0ABV2DDU4</accession>
<evidence type="ECO:0000256" key="2">
    <source>
        <dbReference type="ARBA" id="ARBA00023125"/>
    </source>
</evidence>
<dbReference type="PROSITE" id="PS50949">
    <property type="entry name" value="HTH_GNTR"/>
    <property type="match status" value="1"/>
</dbReference>
<organism evidence="5 6">
    <name type="scientific">Mesorhizobium shangrilense</name>
    <dbReference type="NCBI Taxonomy" id="460060"/>
    <lineage>
        <taxon>Bacteria</taxon>
        <taxon>Pseudomonadati</taxon>
        <taxon>Pseudomonadota</taxon>
        <taxon>Alphaproteobacteria</taxon>
        <taxon>Hyphomicrobiales</taxon>
        <taxon>Phyllobacteriaceae</taxon>
        <taxon>Mesorhizobium</taxon>
    </lineage>
</organism>
<evidence type="ECO:0000256" key="1">
    <source>
        <dbReference type="ARBA" id="ARBA00023015"/>
    </source>
</evidence>
<protein>
    <submittedName>
        <fullName evidence="5">Phosphonate metabolism transcriptional regulator PhnF</fullName>
    </submittedName>
</protein>
<dbReference type="InterPro" id="IPR036388">
    <property type="entry name" value="WH-like_DNA-bd_sf"/>
</dbReference>
<dbReference type="PANTHER" id="PTHR44846:SF1">
    <property type="entry name" value="MANNOSYL-D-GLYCERATE TRANSPORT_METABOLISM SYSTEM REPRESSOR MNGR-RELATED"/>
    <property type="match status" value="1"/>
</dbReference>
<evidence type="ECO:0000256" key="3">
    <source>
        <dbReference type="ARBA" id="ARBA00023163"/>
    </source>
</evidence>
<name>A0ABV2DDU4_9HYPH</name>
<keyword evidence="6" id="KW-1185">Reference proteome</keyword>
<dbReference type="RefSeq" id="WP_354460210.1">
    <property type="nucleotide sequence ID" value="NZ_JBEWSZ010000001.1"/>
</dbReference>
<dbReference type="Pfam" id="PF00392">
    <property type="entry name" value="GntR"/>
    <property type="match status" value="1"/>
</dbReference>
<keyword evidence="3" id="KW-0804">Transcription</keyword>
<evidence type="ECO:0000313" key="5">
    <source>
        <dbReference type="EMBL" id="MET2828200.1"/>
    </source>
</evidence>
<keyword evidence="2" id="KW-0238">DNA-binding</keyword>
<dbReference type="Pfam" id="PF07702">
    <property type="entry name" value="UTRA"/>
    <property type="match status" value="1"/>
</dbReference>
<dbReference type="InterPro" id="IPR012702">
    <property type="entry name" value="CP_lyase_PhnF"/>
</dbReference>
<dbReference type="SMART" id="SM00866">
    <property type="entry name" value="UTRA"/>
    <property type="match status" value="1"/>
</dbReference>
<evidence type="ECO:0000313" key="6">
    <source>
        <dbReference type="Proteomes" id="UP001548832"/>
    </source>
</evidence>
<reference evidence="5 6" key="1">
    <citation type="submission" date="2024-06" db="EMBL/GenBank/DDBJ databases">
        <authorList>
            <person name="Kim D.-U."/>
        </authorList>
    </citation>
    <scope>NUCLEOTIDE SEQUENCE [LARGE SCALE GENOMIC DNA]</scope>
    <source>
        <strain evidence="5 6">KACC15460</strain>
    </source>
</reference>
<dbReference type="SUPFAM" id="SSF64288">
    <property type="entry name" value="Chorismate lyase-like"/>
    <property type="match status" value="1"/>
</dbReference>
<dbReference type="InterPro" id="IPR011663">
    <property type="entry name" value="UTRA"/>
</dbReference>
<dbReference type="EMBL" id="JBEWSZ010000001">
    <property type="protein sequence ID" value="MET2828200.1"/>
    <property type="molecule type" value="Genomic_DNA"/>
</dbReference>
<dbReference type="InterPro" id="IPR000524">
    <property type="entry name" value="Tscrpt_reg_HTH_GntR"/>
</dbReference>
<gene>
    <name evidence="5" type="primary">phnF</name>
    <name evidence="5" type="ORF">ABVQ20_14545</name>
</gene>
<dbReference type="PANTHER" id="PTHR44846">
    <property type="entry name" value="MANNOSYL-D-GLYCERATE TRANSPORT/METABOLISM SYSTEM REPRESSOR MNGR-RELATED"/>
    <property type="match status" value="1"/>
</dbReference>
<proteinExistence type="predicted"/>
<keyword evidence="1" id="KW-0805">Transcription regulation</keyword>
<dbReference type="InterPro" id="IPR036390">
    <property type="entry name" value="WH_DNA-bd_sf"/>
</dbReference>